<proteinExistence type="predicted"/>
<organism evidence="2 3">
    <name type="scientific">Haloarcula rubra</name>
    <dbReference type="NCBI Taxonomy" id="2487747"/>
    <lineage>
        <taxon>Archaea</taxon>
        <taxon>Methanobacteriati</taxon>
        <taxon>Methanobacteriota</taxon>
        <taxon>Stenosarchaea group</taxon>
        <taxon>Halobacteria</taxon>
        <taxon>Halobacteriales</taxon>
        <taxon>Haloarculaceae</taxon>
        <taxon>Haloarcula</taxon>
    </lineage>
</organism>
<keyword evidence="1" id="KW-0472">Membrane</keyword>
<feature type="transmembrane region" description="Helical" evidence="1">
    <location>
        <begin position="115"/>
        <end position="136"/>
    </location>
</feature>
<sequence length="158" mass="16127">MIDPISHARVGRWDTTTNRYLKYAGGLFVLALLSIPASLAVAGGLKSTQPEVADAIAIGGGGGLMTLSLGMAILAAYRHGGYLSSVALSLAVPLAVAILYIVAGAMDQLVADIQLWIVIAFLIGGAVLLGTLTFAIGTSFRAIGSGESLDGVGIDRQN</sequence>
<reference evidence="2 3" key="1">
    <citation type="submission" date="2021-06" db="EMBL/GenBank/DDBJ databases">
        <title>Halomicroarcula sp. a new haloarchaeum isolated from saline soil.</title>
        <authorList>
            <person name="Duran-Viseras A."/>
            <person name="Sanchez-Porro C."/>
            <person name="Ventosa A."/>
        </authorList>
    </citation>
    <scope>NUCLEOTIDE SEQUENCE [LARGE SCALE GENOMIC DNA]</scope>
    <source>
        <strain evidence="2 3">F13</strain>
    </source>
</reference>
<dbReference type="EMBL" id="RKLR01000008">
    <property type="protein sequence ID" value="MBX0324823.1"/>
    <property type="molecule type" value="Genomic_DNA"/>
</dbReference>
<evidence type="ECO:0000256" key="1">
    <source>
        <dbReference type="SAM" id="Phobius"/>
    </source>
</evidence>
<comment type="caution">
    <text evidence="2">The sequence shown here is derived from an EMBL/GenBank/DDBJ whole genome shotgun (WGS) entry which is preliminary data.</text>
</comment>
<keyword evidence="3" id="KW-1185">Reference proteome</keyword>
<keyword evidence="1" id="KW-1133">Transmembrane helix</keyword>
<feature type="transmembrane region" description="Helical" evidence="1">
    <location>
        <begin position="20"/>
        <end position="43"/>
    </location>
</feature>
<dbReference type="RefSeq" id="WP_220619747.1">
    <property type="nucleotide sequence ID" value="NZ_RKLR01000008.1"/>
</dbReference>
<evidence type="ECO:0000313" key="3">
    <source>
        <dbReference type="Proteomes" id="UP001430377"/>
    </source>
</evidence>
<feature type="transmembrane region" description="Helical" evidence="1">
    <location>
        <begin position="55"/>
        <end position="75"/>
    </location>
</feature>
<gene>
    <name evidence="2" type="ORF">EGH21_17490</name>
</gene>
<dbReference type="Proteomes" id="UP001430377">
    <property type="component" value="Unassembled WGS sequence"/>
</dbReference>
<feature type="transmembrane region" description="Helical" evidence="1">
    <location>
        <begin position="82"/>
        <end position="103"/>
    </location>
</feature>
<name>A0AAW4PWU0_9EURY</name>
<accession>A0AAW4PWU0</accession>
<keyword evidence="1" id="KW-0812">Transmembrane</keyword>
<dbReference type="AlphaFoldDB" id="A0AAW4PWU0"/>
<protein>
    <submittedName>
        <fullName evidence="2">Uncharacterized protein</fullName>
    </submittedName>
</protein>
<evidence type="ECO:0000313" key="2">
    <source>
        <dbReference type="EMBL" id="MBX0324823.1"/>
    </source>
</evidence>